<keyword evidence="5" id="KW-1185">Reference proteome</keyword>
<feature type="region of interest" description="Disordered" evidence="1">
    <location>
        <begin position="354"/>
        <end position="402"/>
    </location>
</feature>
<dbReference type="OrthoDB" id="9808002at2"/>
<dbReference type="InterPro" id="IPR000192">
    <property type="entry name" value="Aminotrans_V_dom"/>
</dbReference>
<dbReference type="GO" id="GO:0008483">
    <property type="term" value="F:transaminase activity"/>
    <property type="evidence" value="ECO:0007669"/>
    <property type="project" value="UniProtKB-KW"/>
</dbReference>
<keyword evidence="4" id="KW-0032">Aminotransferase</keyword>
<name>A0A5P2UCM7_9ACTN</name>
<protein>
    <submittedName>
        <fullName evidence="3 4">Aminotransferase class V</fullName>
    </submittedName>
</protein>
<reference evidence="3" key="3">
    <citation type="submission" date="2020-09" db="EMBL/GenBank/DDBJ databases">
        <authorList>
            <person name="Sun Q."/>
            <person name="Ohkuma M."/>
        </authorList>
    </citation>
    <scope>NUCLEOTIDE SEQUENCE</scope>
    <source>
        <strain evidence="3">JCM 4834</strain>
    </source>
</reference>
<evidence type="ECO:0000313" key="4">
    <source>
        <dbReference type="EMBL" id="QEU77023.1"/>
    </source>
</evidence>
<evidence type="ECO:0000259" key="2">
    <source>
        <dbReference type="Pfam" id="PF00266"/>
    </source>
</evidence>
<organism evidence="4 5">
    <name type="scientific">Streptomyces subrutilus</name>
    <dbReference type="NCBI Taxonomy" id="36818"/>
    <lineage>
        <taxon>Bacteria</taxon>
        <taxon>Bacillati</taxon>
        <taxon>Actinomycetota</taxon>
        <taxon>Actinomycetes</taxon>
        <taxon>Kitasatosporales</taxon>
        <taxon>Streptomycetaceae</taxon>
        <taxon>Streptomyces</taxon>
    </lineage>
</organism>
<dbReference type="PANTHER" id="PTHR43586">
    <property type="entry name" value="CYSTEINE DESULFURASE"/>
    <property type="match status" value="1"/>
</dbReference>
<dbReference type="RefSeq" id="WP_150516122.1">
    <property type="nucleotide sequence ID" value="NZ_BMVX01000066.1"/>
</dbReference>
<proteinExistence type="predicted"/>
<dbReference type="Gene3D" id="3.40.640.10">
    <property type="entry name" value="Type I PLP-dependent aspartate aminotransferase-like (Major domain)"/>
    <property type="match status" value="1"/>
</dbReference>
<keyword evidence="4" id="KW-0808">Transferase</keyword>
<evidence type="ECO:0000256" key="1">
    <source>
        <dbReference type="SAM" id="MobiDB-lite"/>
    </source>
</evidence>
<feature type="domain" description="Aminotransferase class V" evidence="2">
    <location>
        <begin position="60"/>
        <end position="221"/>
    </location>
</feature>
<dbReference type="Proteomes" id="UP000326831">
    <property type="component" value="Chromosome"/>
</dbReference>
<dbReference type="Proteomes" id="UP000634660">
    <property type="component" value="Unassembled WGS sequence"/>
</dbReference>
<dbReference type="Pfam" id="PF00266">
    <property type="entry name" value="Aminotran_5"/>
    <property type="match status" value="1"/>
</dbReference>
<reference evidence="4 5" key="2">
    <citation type="submission" date="2017-09" db="EMBL/GenBank/DDBJ databases">
        <authorList>
            <person name="Lee N."/>
            <person name="Cho B.-K."/>
        </authorList>
    </citation>
    <scope>NUCLEOTIDE SEQUENCE [LARGE SCALE GENOMIC DNA]</scope>
    <source>
        <strain evidence="4 5">ATCC 27467</strain>
    </source>
</reference>
<dbReference type="EMBL" id="CP023701">
    <property type="protein sequence ID" value="QEU77023.1"/>
    <property type="molecule type" value="Genomic_DNA"/>
</dbReference>
<evidence type="ECO:0000313" key="3">
    <source>
        <dbReference type="EMBL" id="GHA00551.1"/>
    </source>
</evidence>
<accession>A0A5P2UCM7</accession>
<sequence>MNTPTHHARHTAHLNTAYAGRMPRAVRAVLAGRTAHDDRHTAPAPPGRPAPRERALHELLGRLLGVAADDTVLATGAAQVFDAYTARLDLRPGDRIWTTPHEGVAQLTALHALRDRTRARLETVPLRTDGDLDLDWMREHLDDDVALVSVVHVSAACGTLNPAEDIGRLLAPHRARYLLDASHSAGQLPLDAARIGCDLLTADGFRFLRGPQDTGFAYLRPGREDTHPQAPAPTPAAAAALACALAHPAPAAPDLLPRLRAALRQIPGTELLPAGTAQAGILAFRHPQVPAALLRRRLARLGVAVAKTVAQETPLHPAGRGGATAVRVSVTADTTPRDLDRLTHALEQILREEHHTTTNTAAVHPPRQTAAPVRAAAGHSTPRPAHTTPPPRRGHLTLHLTP</sequence>
<dbReference type="Gene3D" id="3.90.1150.10">
    <property type="entry name" value="Aspartate Aminotransferase, domain 1"/>
    <property type="match status" value="2"/>
</dbReference>
<dbReference type="AlphaFoldDB" id="A0A5P2UCM7"/>
<dbReference type="EMBL" id="BMVX01000066">
    <property type="protein sequence ID" value="GHA00551.1"/>
    <property type="molecule type" value="Genomic_DNA"/>
</dbReference>
<dbReference type="KEGG" id="ssub:CP968_00660"/>
<dbReference type="InterPro" id="IPR015422">
    <property type="entry name" value="PyrdxlP-dep_Trfase_small"/>
</dbReference>
<dbReference type="InterPro" id="IPR015424">
    <property type="entry name" value="PyrdxlP-dep_Trfase"/>
</dbReference>
<evidence type="ECO:0000313" key="5">
    <source>
        <dbReference type="Proteomes" id="UP000326831"/>
    </source>
</evidence>
<dbReference type="InterPro" id="IPR015421">
    <property type="entry name" value="PyrdxlP-dep_Trfase_major"/>
</dbReference>
<dbReference type="SUPFAM" id="SSF53383">
    <property type="entry name" value="PLP-dependent transferases"/>
    <property type="match status" value="1"/>
</dbReference>
<dbReference type="PANTHER" id="PTHR43586:SF24">
    <property type="entry name" value="BLR4730 PROTEIN"/>
    <property type="match status" value="1"/>
</dbReference>
<gene>
    <name evidence="4" type="ORF">CP968_00660</name>
    <name evidence="3" type="ORF">GCM10010371_69620</name>
</gene>
<reference evidence="3" key="1">
    <citation type="journal article" date="2014" name="Int. J. Syst. Evol. Microbiol.">
        <title>Complete genome sequence of Corynebacterium casei LMG S-19264T (=DSM 44701T), isolated from a smear-ripened cheese.</title>
        <authorList>
            <consortium name="US DOE Joint Genome Institute (JGI-PGF)"/>
            <person name="Walter F."/>
            <person name="Albersmeier A."/>
            <person name="Kalinowski J."/>
            <person name="Ruckert C."/>
        </authorList>
    </citation>
    <scope>NUCLEOTIDE SEQUENCE</scope>
    <source>
        <strain evidence="3">JCM 4834</strain>
    </source>
</reference>